<protein>
    <submittedName>
        <fullName evidence="8">Cytochrome c biogenesis protein</fullName>
    </submittedName>
</protein>
<feature type="transmembrane region" description="Helical" evidence="6">
    <location>
        <begin position="204"/>
        <end position="226"/>
    </location>
</feature>
<evidence type="ECO:0000259" key="7">
    <source>
        <dbReference type="Pfam" id="PF05140"/>
    </source>
</evidence>
<dbReference type="InterPro" id="IPR023494">
    <property type="entry name" value="Cyt_c_bgen_Ccs1/CcsB/ResB"/>
</dbReference>
<evidence type="ECO:0000256" key="3">
    <source>
        <dbReference type="ARBA" id="ARBA00022748"/>
    </source>
</evidence>
<evidence type="ECO:0000256" key="4">
    <source>
        <dbReference type="ARBA" id="ARBA00022989"/>
    </source>
</evidence>
<keyword evidence="3" id="KW-0201">Cytochrome c-type biogenesis</keyword>
<dbReference type="Proteomes" id="UP000219356">
    <property type="component" value="Unassembled WGS sequence"/>
</dbReference>
<keyword evidence="9" id="KW-1185">Reference proteome</keyword>
<dbReference type="GO" id="GO:0016020">
    <property type="term" value="C:membrane"/>
    <property type="evidence" value="ECO:0007669"/>
    <property type="project" value="UniProtKB-SubCell"/>
</dbReference>
<sequence length="514" mass="59672">MRQCPVCKKEKQQSEECCSQCEEQQRNWDMRYDGAIRKSQQQKKTIIDTIWRFFSSVRNGMYILIVTLLATALGTILPQRAYIPPGTIPEEFYASQYGLFGRLYHYFRFDMLYSSWWYMTLLGLLGASILISSIDRFFPLYRALKKQPIKRHVSFLRHQKYIRELDVQAPALLVKEMTDKRYRVRQDGEDFLAEKNRFARWGPYVNHIGLLFILTAAFLRLFPFFYQDSFLWIRDEEIAVVPNTNQSLFIKNERFLVDTYNADDPKFREAIKLEGRTIPKSFTTDISIFQTEKHVAGDMADLDLLLQTQVGVNHPVKAAGYTIYQSGYQLNELSSLTFRAINEAGQAADITIDTKNPDTEYQLENGLRAVLVDYYPDYQLDGDKVITVSKFPRNPAFVLEITDGEHTESVFAALDEVVSETGSNRYNISAVDFETHHVTGLSVKRDRTLPVFLLGGIIFMIGLIQGLYWQHRRLWLHKQQDGTYLLAGHTNKHTSSFEKEADRMLDNYRKGGEY</sequence>
<feature type="transmembrane region" description="Helical" evidence="6">
    <location>
        <begin position="60"/>
        <end position="77"/>
    </location>
</feature>
<evidence type="ECO:0000256" key="6">
    <source>
        <dbReference type="SAM" id="Phobius"/>
    </source>
</evidence>
<comment type="subcellular location">
    <subcellularLocation>
        <location evidence="1">Membrane</location>
        <topology evidence="1">Multi-pass membrane protein</topology>
    </subcellularLocation>
</comment>
<accession>A0A285NLS9</accession>
<dbReference type="EMBL" id="OBEK01000002">
    <property type="protein sequence ID" value="SNZ10429.1"/>
    <property type="molecule type" value="Genomic_DNA"/>
</dbReference>
<evidence type="ECO:0000256" key="2">
    <source>
        <dbReference type="ARBA" id="ARBA00022692"/>
    </source>
</evidence>
<reference evidence="9" key="1">
    <citation type="submission" date="2017-09" db="EMBL/GenBank/DDBJ databases">
        <authorList>
            <person name="Varghese N."/>
            <person name="Submissions S."/>
        </authorList>
    </citation>
    <scope>NUCLEOTIDE SEQUENCE [LARGE SCALE GENOMIC DNA]</scope>
    <source>
        <strain evidence="9">CGMCC 1.8913</strain>
    </source>
</reference>
<keyword evidence="4 6" id="KW-1133">Transmembrane helix</keyword>
<dbReference type="InterPro" id="IPR007816">
    <property type="entry name" value="ResB-like_domain"/>
</dbReference>
<dbReference type="GO" id="GO:0017004">
    <property type="term" value="P:cytochrome complex assembly"/>
    <property type="evidence" value="ECO:0007669"/>
    <property type="project" value="UniProtKB-KW"/>
</dbReference>
<keyword evidence="5 6" id="KW-0472">Membrane</keyword>
<dbReference type="OrthoDB" id="9770923at2"/>
<proteinExistence type="predicted"/>
<keyword evidence="2 6" id="KW-0812">Transmembrane</keyword>
<dbReference type="AlphaFoldDB" id="A0A285NLS9"/>
<evidence type="ECO:0000256" key="5">
    <source>
        <dbReference type="ARBA" id="ARBA00023136"/>
    </source>
</evidence>
<name>A0A285NLS9_9BACI</name>
<feature type="transmembrane region" description="Helical" evidence="6">
    <location>
        <begin position="116"/>
        <end position="138"/>
    </location>
</feature>
<dbReference type="RefSeq" id="WP_097041199.1">
    <property type="nucleotide sequence ID" value="NZ_OBEK01000002.1"/>
</dbReference>
<dbReference type="Pfam" id="PF05140">
    <property type="entry name" value="ResB"/>
    <property type="match status" value="1"/>
</dbReference>
<organism evidence="8 9">
    <name type="scientific">Terribacillus aidingensis</name>
    <dbReference type="NCBI Taxonomy" id="586416"/>
    <lineage>
        <taxon>Bacteria</taxon>
        <taxon>Bacillati</taxon>
        <taxon>Bacillota</taxon>
        <taxon>Bacilli</taxon>
        <taxon>Bacillales</taxon>
        <taxon>Bacillaceae</taxon>
        <taxon>Terribacillus</taxon>
    </lineage>
</organism>
<evidence type="ECO:0000313" key="9">
    <source>
        <dbReference type="Proteomes" id="UP000219356"/>
    </source>
</evidence>
<gene>
    <name evidence="8" type="ORF">SAMN05421503_1738</name>
</gene>
<dbReference type="PANTHER" id="PTHR31566:SF0">
    <property type="entry name" value="CYTOCHROME C BIOGENESIS PROTEIN CCS1, CHLOROPLASTIC"/>
    <property type="match status" value="1"/>
</dbReference>
<evidence type="ECO:0000256" key="1">
    <source>
        <dbReference type="ARBA" id="ARBA00004141"/>
    </source>
</evidence>
<dbReference type="PANTHER" id="PTHR31566">
    <property type="entry name" value="CYTOCHROME C BIOGENESIS PROTEIN CCS1, CHLOROPLASTIC"/>
    <property type="match status" value="1"/>
</dbReference>
<evidence type="ECO:0000313" key="8">
    <source>
        <dbReference type="EMBL" id="SNZ10429.1"/>
    </source>
</evidence>
<feature type="domain" description="ResB-like" evidence="7">
    <location>
        <begin position="58"/>
        <end position="501"/>
    </location>
</feature>
<feature type="transmembrane region" description="Helical" evidence="6">
    <location>
        <begin position="449"/>
        <end position="469"/>
    </location>
</feature>